<dbReference type="Proteomes" id="UP000245507">
    <property type="component" value="Unassembled WGS sequence"/>
</dbReference>
<dbReference type="PANTHER" id="PTHR13369:SF3">
    <property type="entry name" value="METHYLTRANSFERASE DOMAIN-CONTAINING PROTEIN"/>
    <property type="match status" value="1"/>
</dbReference>
<keyword evidence="2" id="KW-0489">Methyltransferase</keyword>
<proteinExistence type="predicted"/>
<dbReference type="InterPro" id="IPR025714">
    <property type="entry name" value="Methyltranfer_dom"/>
</dbReference>
<dbReference type="AlphaFoldDB" id="A0A316TI63"/>
<evidence type="ECO:0000313" key="2">
    <source>
        <dbReference type="EMBL" id="PWN02034.1"/>
    </source>
</evidence>
<feature type="domain" description="Methyltransferase" evidence="1">
    <location>
        <begin position="169"/>
        <end position="315"/>
    </location>
</feature>
<name>A0A316TI63_9ACTN</name>
<reference evidence="2 3" key="1">
    <citation type="submission" date="2018-05" db="EMBL/GenBank/DDBJ databases">
        <title>Nocardioides silvaticus genome.</title>
        <authorList>
            <person name="Li C."/>
            <person name="Wang G."/>
        </authorList>
    </citation>
    <scope>NUCLEOTIDE SEQUENCE [LARGE SCALE GENOMIC DNA]</scope>
    <source>
        <strain evidence="2 3">CCTCC AB 2018079</strain>
    </source>
</reference>
<evidence type="ECO:0000313" key="3">
    <source>
        <dbReference type="Proteomes" id="UP000245507"/>
    </source>
</evidence>
<dbReference type="SUPFAM" id="SSF53335">
    <property type="entry name" value="S-adenosyl-L-methionine-dependent methyltransferases"/>
    <property type="match status" value="1"/>
</dbReference>
<keyword evidence="2" id="KW-0808">Transferase</keyword>
<dbReference type="PANTHER" id="PTHR13369">
    <property type="match status" value="1"/>
</dbReference>
<sequence>MASVTESLGEGLARVRERLLDAEGLLRGLATGRQKGAQPPWRRVELRWVDLKAGPHLQVVRYDATQAHTSNHLAGEAAGAAVDALLAEPFGNWHVETTSEVLQLRVTKKLEAITHTKVSAGSTTSGGAARVDRSHDREKARLLPSDDPVLTALGIADAEGRVKPSRQAKYRQVEEFVRILDTTISDAIGKQLRRPTADDPLRIVDLGCGNGYLTFAAHRYLTEHRGLPVRLVGVDVKEQSAEHNSRLAADLSIEADFVVGTIHGAELPERDRRPDVVLALHACDTATDEALARAVGWRAPVVLAAPCCHHDLAAQLRTAPTPSPYASLTRHGILRERFADTMTDAVREMLLRLHGYRVDVMQFVESKHTPRNTLLRAVRTGAAPEPALRQEYDDLVAAWQVTPRLDVLLGAG</sequence>
<dbReference type="GO" id="GO:0008168">
    <property type="term" value="F:methyltransferase activity"/>
    <property type="evidence" value="ECO:0007669"/>
    <property type="project" value="UniProtKB-KW"/>
</dbReference>
<comment type="caution">
    <text evidence="2">The sequence shown here is derived from an EMBL/GenBank/DDBJ whole genome shotgun (WGS) entry which is preliminary data.</text>
</comment>
<organism evidence="2 3">
    <name type="scientific">Nocardioides silvaticus</name>
    <dbReference type="NCBI Taxonomy" id="2201891"/>
    <lineage>
        <taxon>Bacteria</taxon>
        <taxon>Bacillati</taxon>
        <taxon>Actinomycetota</taxon>
        <taxon>Actinomycetes</taxon>
        <taxon>Propionibacteriales</taxon>
        <taxon>Nocardioidaceae</taxon>
        <taxon>Nocardioides</taxon>
    </lineage>
</organism>
<dbReference type="Gene3D" id="3.40.50.150">
    <property type="entry name" value="Vaccinia Virus protein VP39"/>
    <property type="match status" value="1"/>
</dbReference>
<keyword evidence="3" id="KW-1185">Reference proteome</keyword>
<dbReference type="GO" id="GO:0032259">
    <property type="term" value="P:methylation"/>
    <property type="evidence" value="ECO:0007669"/>
    <property type="project" value="UniProtKB-KW"/>
</dbReference>
<dbReference type="InterPro" id="IPR029063">
    <property type="entry name" value="SAM-dependent_MTases_sf"/>
</dbReference>
<dbReference type="GO" id="GO:0005737">
    <property type="term" value="C:cytoplasm"/>
    <property type="evidence" value="ECO:0007669"/>
    <property type="project" value="TreeGrafter"/>
</dbReference>
<dbReference type="EMBL" id="QGDD01000007">
    <property type="protein sequence ID" value="PWN02034.1"/>
    <property type="molecule type" value="Genomic_DNA"/>
</dbReference>
<protein>
    <submittedName>
        <fullName evidence="2">Methyltransferase</fullName>
    </submittedName>
</protein>
<evidence type="ECO:0000259" key="1">
    <source>
        <dbReference type="Pfam" id="PF13679"/>
    </source>
</evidence>
<gene>
    <name evidence="2" type="ORF">DJ010_16015</name>
</gene>
<dbReference type="OrthoDB" id="5502211at2"/>
<dbReference type="Pfam" id="PF13679">
    <property type="entry name" value="Methyltransf_32"/>
    <property type="match status" value="1"/>
</dbReference>
<dbReference type="CDD" id="cd02440">
    <property type="entry name" value="AdoMet_MTases"/>
    <property type="match status" value="1"/>
</dbReference>
<dbReference type="RefSeq" id="WP_109695539.1">
    <property type="nucleotide sequence ID" value="NZ_QGDD01000007.1"/>
</dbReference>
<accession>A0A316TI63</accession>